<dbReference type="HOGENOM" id="CLU_3396732_0_0_11"/>
<accession>D0L624</accession>
<name>D0L624_GORB4</name>
<reference evidence="2" key="1">
    <citation type="submission" date="2009-10" db="EMBL/GenBank/DDBJ databases">
        <title>The complete chromosome of Gordonia bronchialis DSM 43247.</title>
        <authorList>
            <consortium name="US DOE Joint Genome Institute (JGI-PGF)"/>
            <person name="Lucas S."/>
            <person name="Copeland A."/>
            <person name="Lapidus A."/>
            <person name="Glavina del Rio T."/>
            <person name="Dalin E."/>
            <person name="Tice H."/>
            <person name="Bruce D."/>
            <person name="Goodwin L."/>
            <person name="Pitluck S."/>
            <person name="Kyrpides N."/>
            <person name="Mavromatis K."/>
            <person name="Ivanova N."/>
            <person name="Ovchinnikova G."/>
            <person name="Saunders E."/>
            <person name="Brettin T."/>
            <person name="Detter J.C."/>
            <person name="Han C."/>
            <person name="Larimer F."/>
            <person name="Land M."/>
            <person name="Hauser L."/>
            <person name="Markowitz V."/>
            <person name="Cheng J.-F."/>
            <person name="Hugenholtz P."/>
            <person name="Woyke T."/>
            <person name="Wu D."/>
            <person name="Jando M."/>
            <person name="Schneider S."/>
            <person name="Goeker M."/>
            <person name="Klenk H.-P."/>
            <person name="Eisen J.A."/>
        </authorList>
    </citation>
    <scope>NUCLEOTIDE SEQUENCE [LARGE SCALE GENOMIC DNA]</scope>
    <source>
        <strain evidence="2">ATCC 25592 / DSM 43247 / BCRC 13721 / JCM 3198 / KCTC 3076 / NBRC 16047 / NCTC 10667</strain>
    </source>
</reference>
<protein>
    <submittedName>
        <fullName evidence="1">Uncharacterized protein</fullName>
    </submittedName>
</protein>
<dbReference type="EMBL" id="CP001802">
    <property type="protein sequence ID" value="ACY23510.1"/>
    <property type="molecule type" value="Genomic_DNA"/>
</dbReference>
<organism evidence="1 2">
    <name type="scientific">Gordonia bronchialis (strain ATCC 25592 / DSM 43247 / BCRC 13721 / JCM 3198 / KCTC 3076 / NBRC 16047 / NCTC 10667)</name>
    <name type="common">Rhodococcus bronchialis</name>
    <dbReference type="NCBI Taxonomy" id="526226"/>
    <lineage>
        <taxon>Bacteria</taxon>
        <taxon>Bacillati</taxon>
        <taxon>Actinomycetota</taxon>
        <taxon>Actinomycetes</taxon>
        <taxon>Mycobacteriales</taxon>
        <taxon>Gordoniaceae</taxon>
        <taxon>Gordonia</taxon>
    </lineage>
</organism>
<gene>
    <name evidence="1" type="ordered locus">Gbro_4368</name>
</gene>
<dbReference type="Proteomes" id="UP000001219">
    <property type="component" value="Chromosome"/>
</dbReference>
<proteinExistence type="predicted"/>
<keyword evidence="2" id="KW-1185">Reference proteome</keyword>
<dbReference type="AlphaFoldDB" id="D0L624"/>
<sequence>MWSDDLHGHGPAGWELRDSTVVIGLGTGPNP</sequence>
<dbReference type="STRING" id="526226.Gbro_4368"/>
<dbReference type="KEGG" id="gbr:Gbro_4368"/>
<evidence type="ECO:0000313" key="2">
    <source>
        <dbReference type="Proteomes" id="UP000001219"/>
    </source>
</evidence>
<reference evidence="1 2" key="2">
    <citation type="journal article" date="2010" name="Stand. Genomic Sci.">
        <title>Complete genome sequence of Gordonia bronchialis type strain (3410).</title>
        <authorList>
            <person name="Ivanova N."/>
            <person name="Sikorski J."/>
            <person name="Jando M."/>
            <person name="Lapidus A."/>
            <person name="Nolan M."/>
            <person name="Lucas S."/>
            <person name="Del Rio T.G."/>
            <person name="Tice H."/>
            <person name="Copeland A."/>
            <person name="Cheng J.F."/>
            <person name="Chen F."/>
            <person name="Bruce D."/>
            <person name="Goodwin L."/>
            <person name="Pitluck S."/>
            <person name="Mavromatis K."/>
            <person name="Ovchinnikova G."/>
            <person name="Pati A."/>
            <person name="Chen A."/>
            <person name="Palaniappan K."/>
            <person name="Land M."/>
            <person name="Hauser L."/>
            <person name="Chang Y.J."/>
            <person name="Jeffries C.D."/>
            <person name="Chain P."/>
            <person name="Saunders E."/>
            <person name="Han C."/>
            <person name="Detter J.C."/>
            <person name="Brettin T."/>
            <person name="Rohde M."/>
            <person name="Goker M."/>
            <person name="Bristow J."/>
            <person name="Eisen J.A."/>
            <person name="Markowitz V."/>
            <person name="Hugenholtz P."/>
            <person name="Klenk H.P."/>
            <person name="Kyrpides N.C."/>
        </authorList>
    </citation>
    <scope>NUCLEOTIDE SEQUENCE [LARGE SCALE GENOMIC DNA]</scope>
    <source>
        <strain evidence="2">ATCC 25592 / DSM 43247 / BCRC 13721 / JCM 3198 / KCTC 3076 / NBRC 16047 / NCTC 10667</strain>
    </source>
</reference>
<evidence type="ECO:0000313" key="1">
    <source>
        <dbReference type="EMBL" id="ACY23510.1"/>
    </source>
</evidence>